<dbReference type="EMBL" id="LJDB01000055">
    <property type="protein sequence ID" value="ONI40180.1"/>
    <property type="molecule type" value="Genomic_DNA"/>
</dbReference>
<accession>A0ACC8XC88</accession>
<proteinExistence type="predicted"/>
<dbReference type="Proteomes" id="UP000188605">
    <property type="component" value="Unassembled WGS sequence"/>
</dbReference>
<organism evidence="1 2">
    <name type="scientific">Candidatus Epulonipiscium fishelsonii</name>
    <dbReference type="NCBI Taxonomy" id="77094"/>
    <lineage>
        <taxon>Bacteria</taxon>
        <taxon>Bacillati</taxon>
        <taxon>Bacillota</taxon>
        <taxon>Clostridia</taxon>
        <taxon>Lachnospirales</taxon>
        <taxon>Lachnospiraceae</taxon>
        <taxon>Candidatus Epulonipiscium</taxon>
    </lineage>
</organism>
<evidence type="ECO:0000313" key="1">
    <source>
        <dbReference type="EMBL" id="ONI40180.1"/>
    </source>
</evidence>
<protein>
    <submittedName>
        <fullName evidence="1">PTS sugar transporter</fullName>
    </submittedName>
</protein>
<reference evidence="1" key="1">
    <citation type="submission" date="2016-08" db="EMBL/GenBank/DDBJ databases">
        <authorList>
            <person name="Ngugi D.K."/>
            <person name="Miyake S."/>
            <person name="Stingl U."/>
        </authorList>
    </citation>
    <scope>NUCLEOTIDE SEQUENCE</scope>
    <source>
        <strain evidence="1">SCG-B11WGA-EpuloA1</strain>
    </source>
</reference>
<gene>
    <name evidence="1" type="ORF">AN396_00990</name>
</gene>
<comment type="caution">
    <text evidence="1">The sequence shown here is derived from an EMBL/GenBank/DDBJ whole genome shotgun (WGS) entry which is preliminary data.</text>
</comment>
<keyword evidence="2" id="KW-1185">Reference proteome</keyword>
<keyword evidence="1" id="KW-0813">Transport</keyword>
<name>A0ACC8XC88_9FIRM</name>
<sequence>MASINITLNSIEKVKVFVNIITKYEGDFDLSGGRYVVDAKSIMGIFSLDLSKTLKLDVYDEKILNDLKKSLAEFII</sequence>
<evidence type="ECO:0000313" key="2">
    <source>
        <dbReference type="Proteomes" id="UP000188605"/>
    </source>
</evidence>
<keyword evidence="1" id="KW-0762">Sugar transport</keyword>